<feature type="region of interest" description="Disordered" evidence="2">
    <location>
        <begin position="515"/>
        <end position="563"/>
    </location>
</feature>
<dbReference type="Pfam" id="PF22600">
    <property type="entry name" value="MTPAP-like_central"/>
    <property type="match status" value="1"/>
</dbReference>
<evidence type="ECO:0000256" key="1">
    <source>
        <dbReference type="PROSITE-ProRule" id="PRU00723"/>
    </source>
</evidence>
<reference evidence="5" key="1">
    <citation type="journal article" date="2013" name="Nature">
        <title>Pan genome of the phytoplankton Emiliania underpins its global distribution.</title>
        <authorList>
            <person name="Read B.A."/>
            <person name="Kegel J."/>
            <person name="Klute M.J."/>
            <person name="Kuo A."/>
            <person name="Lefebvre S.C."/>
            <person name="Maumus F."/>
            <person name="Mayer C."/>
            <person name="Miller J."/>
            <person name="Monier A."/>
            <person name="Salamov A."/>
            <person name="Young J."/>
            <person name="Aguilar M."/>
            <person name="Claverie J.M."/>
            <person name="Frickenhaus S."/>
            <person name="Gonzalez K."/>
            <person name="Herman E.K."/>
            <person name="Lin Y.C."/>
            <person name="Napier J."/>
            <person name="Ogata H."/>
            <person name="Sarno A.F."/>
            <person name="Shmutz J."/>
            <person name="Schroeder D."/>
            <person name="de Vargas C."/>
            <person name="Verret F."/>
            <person name="von Dassow P."/>
            <person name="Valentin K."/>
            <person name="Van de Peer Y."/>
            <person name="Wheeler G."/>
            <person name="Dacks J.B."/>
            <person name="Delwiche C.F."/>
            <person name="Dyhrman S.T."/>
            <person name="Glockner G."/>
            <person name="John U."/>
            <person name="Richards T."/>
            <person name="Worden A.Z."/>
            <person name="Zhang X."/>
            <person name="Grigoriev I.V."/>
            <person name="Allen A.E."/>
            <person name="Bidle K."/>
            <person name="Borodovsky M."/>
            <person name="Bowler C."/>
            <person name="Brownlee C."/>
            <person name="Cock J.M."/>
            <person name="Elias M."/>
            <person name="Gladyshev V.N."/>
            <person name="Groth M."/>
            <person name="Guda C."/>
            <person name="Hadaegh A."/>
            <person name="Iglesias-Rodriguez M.D."/>
            <person name="Jenkins J."/>
            <person name="Jones B.M."/>
            <person name="Lawson T."/>
            <person name="Leese F."/>
            <person name="Lindquist E."/>
            <person name="Lobanov A."/>
            <person name="Lomsadze A."/>
            <person name="Malik S.B."/>
            <person name="Marsh M.E."/>
            <person name="Mackinder L."/>
            <person name="Mock T."/>
            <person name="Mueller-Roeber B."/>
            <person name="Pagarete A."/>
            <person name="Parker M."/>
            <person name="Probert I."/>
            <person name="Quesneville H."/>
            <person name="Raines C."/>
            <person name="Rensing S.A."/>
            <person name="Riano-Pachon D.M."/>
            <person name="Richier S."/>
            <person name="Rokitta S."/>
            <person name="Shiraiwa Y."/>
            <person name="Soanes D.M."/>
            <person name="van der Giezen M."/>
            <person name="Wahlund T.M."/>
            <person name="Williams B."/>
            <person name="Wilson W."/>
            <person name="Wolfe G."/>
            <person name="Wurch L.L."/>
        </authorList>
    </citation>
    <scope>NUCLEOTIDE SEQUENCE</scope>
</reference>
<dbReference type="Gene3D" id="3.80.10.10">
    <property type="entry name" value="Ribonuclease Inhibitor"/>
    <property type="match status" value="2"/>
</dbReference>
<feature type="region of interest" description="Disordered" evidence="2">
    <location>
        <begin position="640"/>
        <end position="694"/>
    </location>
</feature>
<feature type="compositionally biased region" description="Low complexity" evidence="2">
    <location>
        <begin position="721"/>
        <end position="731"/>
    </location>
</feature>
<dbReference type="SUPFAM" id="SSF81631">
    <property type="entry name" value="PAP/OAS1 substrate-binding domain"/>
    <property type="match status" value="1"/>
</dbReference>
<dbReference type="Proteomes" id="UP000013827">
    <property type="component" value="Unassembled WGS sequence"/>
</dbReference>
<dbReference type="SMART" id="SM00368">
    <property type="entry name" value="LRR_RI"/>
    <property type="match status" value="6"/>
</dbReference>
<dbReference type="GO" id="GO:0031123">
    <property type="term" value="P:RNA 3'-end processing"/>
    <property type="evidence" value="ECO:0007669"/>
    <property type="project" value="TreeGrafter"/>
</dbReference>
<dbReference type="HOGENOM" id="CLU_255615_0_0_1"/>
<keyword evidence="1" id="KW-0862">Zinc</keyword>
<feature type="region of interest" description="Disordered" evidence="2">
    <location>
        <begin position="708"/>
        <end position="745"/>
    </location>
</feature>
<dbReference type="InterPro" id="IPR032675">
    <property type="entry name" value="LRR_dom_sf"/>
</dbReference>
<dbReference type="PROSITE" id="PS50103">
    <property type="entry name" value="ZF_C3H1"/>
    <property type="match status" value="1"/>
</dbReference>
<feature type="compositionally biased region" description="Low complexity" evidence="2">
    <location>
        <begin position="673"/>
        <end position="694"/>
    </location>
</feature>
<proteinExistence type="predicted"/>
<feature type="domain" description="C3H1-type" evidence="3">
    <location>
        <begin position="944"/>
        <end position="971"/>
    </location>
</feature>
<dbReference type="Gene3D" id="1.10.1410.10">
    <property type="match status" value="1"/>
</dbReference>
<protein>
    <recommendedName>
        <fullName evidence="3">C3H1-type domain-containing protein</fullName>
    </recommendedName>
</protein>
<dbReference type="GeneID" id="17250460"/>
<dbReference type="RefSeq" id="XP_005756740.1">
    <property type="nucleotide sequence ID" value="XM_005756683.1"/>
</dbReference>
<evidence type="ECO:0000256" key="2">
    <source>
        <dbReference type="SAM" id="MobiDB-lite"/>
    </source>
</evidence>
<dbReference type="KEGG" id="ehx:EMIHUDRAFT_121646"/>
<dbReference type="STRING" id="2903.R1D0H3"/>
<dbReference type="eggNOG" id="KOG4308">
    <property type="taxonomic scope" value="Eukaryota"/>
</dbReference>
<evidence type="ECO:0000259" key="3">
    <source>
        <dbReference type="PROSITE" id="PS50103"/>
    </source>
</evidence>
<organism evidence="4 5">
    <name type="scientific">Emiliania huxleyi (strain CCMP1516)</name>
    <dbReference type="NCBI Taxonomy" id="280463"/>
    <lineage>
        <taxon>Eukaryota</taxon>
        <taxon>Haptista</taxon>
        <taxon>Haptophyta</taxon>
        <taxon>Prymnesiophyceae</taxon>
        <taxon>Isochrysidales</taxon>
        <taxon>Noelaerhabdaceae</taxon>
        <taxon>Emiliania</taxon>
    </lineage>
</organism>
<dbReference type="Gene3D" id="3.30.460.10">
    <property type="entry name" value="Beta Polymerase, domain 2"/>
    <property type="match status" value="1"/>
</dbReference>
<feature type="zinc finger region" description="C3H1-type" evidence="1">
    <location>
        <begin position="944"/>
        <end position="971"/>
    </location>
</feature>
<dbReference type="InterPro" id="IPR054708">
    <property type="entry name" value="MTPAP-like_central"/>
</dbReference>
<dbReference type="SMART" id="SM00356">
    <property type="entry name" value="ZnF_C3H1"/>
    <property type="match status" value="2"/>
</dbReference>
<evidence type="ECO:0000313" key="5">
    <source>
        <dbReference type="Proteomes" id="UP000013827"/>
    </source>
</evidence>
<keyword evidence="5" id="KW-1185">Reference proteome</keyword>
<name>A0A0D3HZ76_EMIH1</name>
<dbReference type="GO" id="GO:0016779">
    <property type="term" value="F:nucleotidyltransferase activity"/>
    <property type="evidence" value="ECO:0007669"/>
    <property type="project" value="TreeGrafter"/>
</dbReference>
<dbReference type="SUPFAM" id="SSF81301">
    <property type="entry name" value="Nucleotidyltransferase"/>
    <property type="match status" value="1"/>
</dbReference>
<dbReference type="GO" id="GO:0005737">
    <property type="term" value="C:cytoplasm"/>
    <property type="evidence" value="ECO:0007669"/>
    <property type="project" value="UniProtKB-SubCell"/>
</dbReference>
<feature type="compositionally biased region" description="Pro residues" evidence="2">
    <location>
        <begin position="732"/>
        <end position="742"/>
    </location>
</feature>
<sequence>MSSPASLDPDTYATVISKLSTSDVLACAQVCTRLRELCVASLQSSHAVEERGTGITGGALRWLALRRLRGVTRIELVDCGELTKASITSAVAGCDSLASLSALRVGPGSWALGHIERLLAVAPPSLASVRLDVLLEMKKDLHEGSHLLAALARPSLRVEKLTLVSDNVSRAAAPSDASGAEAATAALAALDVGSDGDDDAAEEGAEGAPCALGRLCAALLAGGGVEELDASSGALDLPGAASRLLAPLLTARGCLLRRLSARHLDRRSVRTLARALRSNGSLDSLNLSSNMVYGRAASDFAAALAGHASLTALDLDHNPLLDGGGAAVAAVLPSTPIRSLSLCFTGVGDAACDALALALAGDCRLRSLRLSGNRITSSGATSLAASLGKLAHLDLTANVRLDGAATAALAIALPASALRSLRLSGCNVDRKACSRLAAALPLSRLARLDLSSNHFSDGGSDELAWVLGGCGSLTALSLADCNIGDEGADELLEALADADAPPSVRSIDLRWNKLGSTHQGGRGVSGDPRADASSQKQRTAAERQTEHLEHTWQQAKAAGKPQKVYVPKWQREARKAAGGGGGTGPSAVHESDVETAGAAAPMAQQLEEALTISSCDPTGSTKLDANINETLYFMQEFQTGGSKAEEAAEAPATAEEEAEGPATPAAAEEEAEAPATPAAAEAEAPARAAAAPAEGLSNAEFRRFLLARPKGPQPGEPPAHGESAAASVSGSEPPPAPLPPLESPLRGYALDSSHLRAGGGVSRRAALNPLADCWSRTDALPKLCLQFATTGRCGVRGGQCRYSHAVQGQPEALLHAEIRRSANRRGEADGCGCGDFVPLSLGRAVLSARPPPASEEEEEAAVEEALSLARRAREETGAHNLEAAQASAALLALLAERYQRPGSAPPSRRLRKGLLRTAALLHRGGLKCDTCGRAFDACCFWSLTARVEACHFFAAGACREGSRCRFVHVGAPPKAPLGASTYEPRPGPSRVSVARVPRMRCSLSPHGVAAVLPAQPWGLVVSREGSALIRLPEGLLLAVDGVWFRDGARLVEWLCQGGEEEDLARRKQEVCGELLRSATCCPTHSPLRRYVEQMVQLVDGLARILGSRSGWEGVEGVARARVPIVKCVDSDSRIPADISIDNRRARAKTALPASYSPRARCRACPRHRWAARRAINDPRASFPNSYTWCQLLIAYLQLCSPPVLPSLTSLAGGEWSDAWSADPLLVLPALDEGGDGGGEGEPERAAHELRRDHAAVLEAAAAVAAASRTSQDVGSLLSGFFHFWADWLGEGGSGRGGALAQWWVVCTRIGAPLQQADKAWPEGAAGREWHLFPIEDPVDEDHDLGRVLTPRSLAVLKQELSRAAQTLAEGGTLEQVLREHQ</sequence>
<dbReference type="PANTHER" id="PTHR12271">
    <property type="entry name" value="POLY A POLYMERASE CID PAP -RELATED"/>
    <property type="match status" value="1"/>
</dbReference>
<keyword evidence="1" id="KW-0863">Zinc-finger</keyword>
<dbReference type="SUPFAM" id="SSF52047">
    <property type="entry name" value="RNI-like"/>
    <property type="match status" value="1"/>
</dbReference>
<dbReference type="eggNOG" id="KOG2277">
    <property type="taxonomic scope" value="Eukaryota"/>
</dbReference>
<feature type="compositionally biased region" description="Basic and acidic residues" evidence="2">
    <location>
        <begin position="539"/>
        <end position="550"/>
    </location>
</feature>
<dbReference type="InterPro" id="IPR001611">
    <property type="entry name" value="Leu-rich_rpt"/>
</dbReference>
<dbReference type="InterPro" id="IPR000571">
    <property type="entry name" value="Znf_CCCH"/>
</dbReference>
<reference evidence="4" key="2">
    <citation type="submission" date="2024-10" db="UniProtKB">
        <authorList>
            <consortium name="EnsemblProtists"/>
        </authorList>
    </citation>
    <scope>IDENTIFICATION</scope>
</reference>
<dbReference type="Pfam" id="PF13516">
    <property type="entry name" value="LRR_6"/>
    <property type="match status" value="2"/>
</dbReference>
<dbReference type="PANTHER" id="PTHR12271:SF40">
    <property type="entry name" value="POLY(A) RNA POLYMERASE GLD2"/>
    <property type="match status" value="1"/>
</dbReference>
<keyword evidence="1" id="KW-0479">Metal-binding</keyword>
<dbReference type="EnsemblProtists" id="EOD04311">
    <property type="protein sequence ID" value="EOD04311"/>
    <property type="gene ID" value="EMIHUDRAFT_121646"/>
</dbReference>
<evidence type="ECO:0000313" key="4">
    <source>
        <dbReference type="EnsemblProtists" id="EOD04311"/>
    </source>
</evidence>
<dbReference type="PaxDb" id="2903-EOD04311"/>
<dbReference type="GO" id="GO:0008270">
    <property type="term" value="F:zinc ion binding"/>
    <property type="evidence" value="ECO:0007669"/>
    <property type="project" value="UniProtKB-KW"/>
</dbReference>
<dbReference type="InterPro" id="IPR043519">
    <property type="entry name" value="NT_sf"/>
</dbReference>
<accession>A0A0D3HZ76</accession>